<keyword evidence="2" id="KW-1185">Reference proteome</keyword>
<proteinExistence type="predicted"/>
<comment type="caution">
    <text evidence="1">The sequence shown here is derived from an EMBL/GenBank/DDBJ whole genome shotgun (WGS) entry which is preliminary data.</text>
</comment>
<sequence>MHPAAVYYFLRKPCSKLWIGAELTTGGDAASSCILLVKSSAMFHHCSKFTIAGGNFTVLERPRSPPSDFRSVRLGDLNLLTQMGNEETLTSDVVERRGPGFVQRKAVVGTRKWKAEVESYQSLRLPFVPQLFGITKSHGVNVLIYHDACQYDSTKSKKARDHAPPVPSSSPSTIVFLLKACDCPRGPLGFPSSFPRLELSKLDPRVEPWIAFTPSIMVTNITAGDSGWTRHLASWNLGSPIATGVKLDDLVLLDTVELLMWLQFPKQNSDPPSNMPYLFVFQPVPRIKEDGTVWIDILPPTKHCYWSFDPLGEEQLREDLAPQLSLPQVTFEVKVGGWSWTTSQYDLLRKFHEARVLITTSEPTSLCSIQLNAIHRYTQSSRVIVATYFENIDWIHVTGLSR</sequence>
<evidence type="ECO:0000313" key="2">
    <source>
        <dbReference type="Proteomes" id="UP001221757"/>
    </source>
</evidence>
<reference evidence="1" key="1">
    <citation type="submission" date="2023-03" db="EMBL/GenBank/DDBJ databases">
        <title>Massive genome expansion in bonnet fungi (Mycena s.s.) driven by repeated elements and novel gene families across ecological guilds.</title>
        <authorList>
            <consortium name="Lawrence Berkeley National Laboratory"/>
            <person name="Harder C.B."/>
            <person name="Miyauchi S."/>
            <person name="Viragh M."/>
            <person name="Kuo A."/>
            <person name="Thoen E."/>
            <person name="Andreopoulos B."/>
            <person name="Lu D."/>
            <person name="Skrede I."/>
            <person name="Drula E."/>
            <person name="Henrissat B."/>
            <person name="Morin E."/>
            <person name="Kohler A."/>
            <person name="Barry K."/>
            <person name="LaButti K."/>
            <person name="Morin E."/>
            <person name="Salamov A."/>
            <person name="Lipzen A."/>
            <person name="Mereny Z."/>
            <person name="Hegedus B."/>
            <person name="Baldrian P."/>
            <person name="Stursova M."/>
            <person name="Weitz H."/>
            <person name="Taylor A."/>
            <person name="Grigoriev I.V."/>
            <person name="Nagy L.G."/>
            <person name="Martin F."/>
            <person name="Kauserud H."/>
        </authorList>
    </citation>
    <scope>NUCLEOTIDE SEQUENCE</scope>
    <source>
        <strain evidence="1">CBHHK067</strain>
    </source>
</reference>
<organism evidence="1 2">
    <name type="scientific">Mycena rosella</name>
    <name type="common">Pink bonnet</name>
    <name type="synonym">Agaricus rosellus</name>
    <dbReference type="NCBI Taxonomy" id="1033263"/>
    <lineage>
        <taxon>Eukaryota</taxon>
        <taxon>Fungi</taxon>
        <taxon>Dikarya</taxon>
        <taxon>Basidiomycota</taxon>
        <taxon>Agaricomycotina</taxon>
        <taxon>Agaricomycetes</taxon>
        <taxon>Agaricomycetidae</taxon>
        <taxon>Agaricales</taxon>
        <taxon>Marasmiineae</taxon>
        <taxon>Mycenaceae</taxon>
        <taxon>Mycena</taxon>
    </lineage>
</organism>
<protein>
    <submittedName>
        <fullName evidence="1">Uncharacterized protein</fullName>
    </submittedName>
</protein>
<dbReference type="Proteomes" id="UP001221757">
    <property type="component" value="Unassembled WGS sequence"/>
</dbReference>
<gene>
    <name evidence="1" type="ORF">B0H17DRAFT_1136158</name>
</gene>
<dbReference type="EMBL" id="JARKIE010000086">
    <property type="protein sequence ID" value="KAJ7687607.1"/>
    <property type="molecule type" value="Genomic_DNA"/>
</dbReference>
<accession>A0AAD7DBA8</accession>
<dbReference type="AlphaFoldDB" id="A0AAD7DBA8"/>
<evidence type="ECO:0000313" key="1">
    <source>
        <dbReference type="EMBL" id="KAJ7687607.1"/>
    </source>
</evidence>
<name>A0AAD7DBA8_MYCRO</name>